<evidence type="ECO:0000313" key="2">
    <source>
        <dbReference type="Proteomes" id="UP001054252"/>
    </source>
</evidence>
<proteinExistence type="predicted"/>
<accession>A0AAV5KY82</accession>
<comment type="caution">
    <text evidence="1">The sequence shown here is derived from an EMBL/GenBank/DDBJ whole genome shotgun (WGS) entry which is preliminary data.</text>
</comment>
<gene>
    <name evidence="1" type="ORF">SLEP1_g38752</name>
</gene>
<dbReference type="Proteomes" id="UP001054252">
    <property type="component" value="Unassembled WGS sequence"/>
</dbReference>
<sequence>MPGRGWTWFILTIQDPTPYVENMTAKQADEKVYSRCK</sequence>
<organism evidence="1 2">
    <name type="scientific">Rubroshorea leprosula</name>
    <dbReference type="NCBI Taxonomy" id="152421"/>
    <lineage>
        <taxon>Eukaryota</taxon>
        <taxon>Viridiplantae</taxon>
        <taxon>Streptophyta</taxon>
        <taxon>Embryophyta</taxon>
        <taxon>Tracheophyta</taxon>
        <taxon>Spermatophyta</taxon>
        <taxon>Magnoliopsida</taxon>
        <taxon>eudicotyledons</taxon>
        <taxon>Gunneridae</taxon>
        <taxon>Pentapetalae</taxon>
        <taxon>rosids</taxon>
        <taxon>malvids</taxon>
        <taxon>Malvales</taxon>
        <taxon>Dipterocarpaceae</taxon>
        <taxon>Rubroshorea</taxon>
    </lineage>
</organism>
<name>A0AAV5KY82_9ROSI</name>
<evidence type="ECO:0000313" key="1">
    <source>
        <dbReference type="EMBL" id="GKV29871.1"/>
    </source>
</evidence>
<keyword evidence="2" id="KW-1185">Reference proteome</keyword>
<dbReference type="EMBL" id="BPVZ01000084">
    <property type="protein sequence ID" value="GKV29871.1"/>
    <property type="molecule type" value="Genomic_DNA"/>
</dbReference>
<dbReference type="AlphaFoldDB" id="A0AAV5KY82"/>
<protein>
    <submittedName>
        <fullName evidence="1">Uncharacterized protein</fullName>
    </submittedName>
</protein>
<reference evidence="1 2" key="1">
    <citation type="journal article" date="2021" name="Commun. Biol.">
        <title>The genome of Shorea leprosula (Dipterocarpaceae) highlights the ecological relevance of drought in aseasonal tropical rainforests.</title>
        <authorList>
            <person name="Ng K.K.S."/>
            <person name="Kobayashi M.J."/>
            <person name="Fawcett J.A."/>
            <person name="Hatakeyama M."/>
            <person name="Paape T."/>
            <person name="Ng C.H."/>
            <person name="Ang C.C."/>
            <person name="Tnah L.H."/>
            <person name="Lee C.T."/>
            <person name="Nishiyama T."/>
            <person name="Sese J."/>
            <person name="O'Brien M.J."/>
            <person name="Copetti D."/>
            <person name="Mohd Noor M.I."/>
            <person name="Ong R.C."/>
            <person name="Putra M."/>
            <person name="Sireger I.Z."/>
            <person name="Indrioko S."/>
            <person name="Kosugi Y."/>
            <person name="Izuno A."/>
            <person name="Isagi Y."/>
            <person name="Lee S.L."/>
            <person name="Shimizu K.K."/>
        </authorList>
    </citation>
    <scope>NUCLEOTIDE SEQUENCE [LARGE SCALE GENOMIC DNA]</scope>
    <source>
        <strain evidence="1">214</strain>
    </source>
</reference>